<protein>
    <submittedName>
        <fullName evidence="1">115 kDa protein in type-1 retrotransposable element R1DM</fullName>
    </submittedName>
</protein>
<evidence type="ECO:0000313" key="1">
    <source>
        <dbReference type="EMBL" id="GBP34375.1"/>
    </source>
</evidence>
<proteinExistence type="predicted"/>
<organism evidence="1 2">
    <name type="scientific">Eumeta variegata</name>
    <name type="common">Bagworm moth</name>
    <name type="synonym">Eumeta japonica</name>
    <dbReference type="NCBI Taxonomy" id="151549"/>
    <lineage>
        <taxon>Eukaryota</taxon>
        <taxon>Metazoa</taxon>
        <taxon>Ecdysozoa</taxon>
        <taxon>Arthropoda</taxon>
        <taxon>Hexapoda</taxon>
        <taxon>Insecta</taxon>
        <taxon>Pterygota</taxon>
        <taxon>Neoptera</taxon>
        <taxon>Endopterygota</taxon>
        <taxon>Lepidoptera</taxon>
        <taxon>Glossata</taxon>
        <taxon>Ditrysia</taxon>
        <taxon>Tineoidea</taxon>
        <taxon>Psychidae</taxon>
        <taxon>Oiketicinae</taxon>
        <taxon>Eumeta</taxon>
    </lineage>
</organism>
<dbReference type="Proteomes" id="UP000299102">
    <property type="component" value="Unassembled WGS sequence"/>
</dbReference>
<evidence type="ECO:0000313" key="2">
    <source>
        <dbReference type="Proteomes" id="UP000299102"/>
    </source>
</evidence>
<comment type="caution">
    <text evidence="1">The sequence shown here is derived from an EMBL/GenBank/DDBJ whole genome shotgun (WGS) entry which is preliminary data.</text>
</comment>
<dbReference type="AlphaFoldDB" id="A0A4C1V9I8"/>
<sequence length="566" mass="64836">MQVRRRIDGDDRPHVISGDLHGEDPPYIEAEVKNALKAFYLRKRVTEDALCDLMLYIYTELNLKNIILIVLLDIECTFDNIWWAALKTQLLAYKCPVNLYATVWGYLGDWEAFADDVVLMFSVQSASSVEEDSNRVLAHMHYWGVKNKLRFTPLKINSMMLTSKLKYDDPLVQINSEQISLVGEIRLLGLTIDRKLTFIPYVAKACKKAINIHKELVRAAKATWGLSLEVVRTIYIAVIEPIVLVRKVAWLYEVKRNKYMGDTFVDRELKRPVYFGDLPHPVHLREMGYDSVEDPNLEPSHRSWATNLYRQKPNRGQSRHDPYGIASRRGNLALNATTRSLLHGLSGRNGRALKSDTEGENRHDLPEIVTEDRAVCLFWAVDAGIAGNERANELVKQAVLAKKTEADYDRFPLSYAKKYLCRFKLRNSLYCVYDPAKIQNVLHVLDECGMFLRKRMALKTRIDVQNTQRHFPKIMENPIKREKFLKFCSVVIKVKKVGSSARSLSRLRRPVSRDGMVIVTVIDKAIAGTGGPKVVLRGAMRVICLKLDSHSNFRPVVAVFFDLRTQ</sequence>
<reference evidence="1 2" key="1">
    <citation type="journal article" date="2019" name="Commun. Biol.">
        <title>The bagworm genome reveals a unique fibroin gene that provides high tensile strength.</title>
        <authorList>
            <person name="Kono N."/>
            <person name="Nakamura H."/>
            <person name="Ohtoshi R."/>
            <person name="Tomita M."/>
            <person name="Numata K."/>
            <person name="Arakawa K."/>
        </authorList>
    </citation>
    <scope>NUCLEOTIDE SEQUENCE [LARGE SCALE GENOMIC DNA]</scope>
</reference>
<gene>
    <name evidence="1" type="ORF">EVAR_7428_1</name>
</gene>
<name>A0A4C1V9I8_EUMVA</name>
<keyword evidence="2" id="KW-1185">Reference proteome</keyword>
<dbReference type="EMBL" id="BGZK01000287">
    <property type="protein sequence ID" value="GBP34375.1"/>
    <property type="molecule type" value="Genomic_DNA"/>
</dbReference>
<dbReference type="OrthoDB" id="2507389at2759"/>
<accession>A0A4C1V9I8</accession>